<dbReference type="EMBL" id="CAMGYJ010000005">
    <property type="protein sequence ID" value="CAI0409768.1"/>
    <property type="molecule type" value="Genomic_DNA"/>
</dbReference>
<gene>
    <name evidence="7" type="ORF">LITE_LOCUS14506</name>
</gene>
<comment type="caution">
    <text evidence="7">The sequence shown here is derived from an EMBL/GenBank/DDBJ whole genome shotgun (WGS) entry which is preliminary data.</text>
</comment>
<feature type="binding site" description="axial binding residue" evidence="5">
    <location>
        <position position="442"/>
    </location>
    <ligand>
        <name>heme</name>
        <dbReference type="ChEBI" id="CHEBI:30413"/>
    </ligand>
    <ligandPart>
        <name>Fe</name>
        <dbReference type="ChEBI" id="CHEBI:18248"/>
    </ligandPart>
</feature>
<evidence type="ECO:0008006" key="9">
    <source>
        <dbReference type="Google" id="ProtNLM"/>
    </source>
</evidence>
<dbReference type="InterPro" id="IPR002401">
    <property type="entry name" value="Cyt_P450_E_grp-I"/>
</dbReference>
<dbReference type="Pfam" id="PF00067">
    <property type="entry name" value="p450"/>
    <property type="match status" value="1"/>
</dbReference>
<dbReference type="Gene3D" id="1.10.630.10">
    <property type="entry name" value="Cytochrome P450"/>
    <property type="match status" value="1"/>
</dbReference>
<evidence type="ECO:0000256" key="2">
    <source>
        <dbReference type="ARBA" id="ARBA00022723"/>
    </source>
</evidence>
<dbReference type="GO" id="GO:0004497">
    <property type="term" value="F:monooxygenase activity"/>
    <property type="evidence" value="ECO:0007669"/>
    <property type="project" value="UniProtKB-KW"/>
</dbReference>
<evidence type="ECO:0000256" key="1">
    <source>
        <dbReference type="ARBA" id="ARBA00010617"/>
    </source>
</evidence>
<accession>A0AAV0JLL9</accession>
<dbReference type="PRINTS" id="PR00385">
    <property type="entry name" value="P450"/>
</dbReference>
<keyword evidence="2 5" id="KW-0479">Metal-binding</keyword>
<evidence type="ECO:0000256" key="3">
    <source>
        <dbReference type="ARBA" id="ARBA00023002"/>
    </source>
</evidence>
<keyword evidence="3 6" id="KW-0560">Oxidoreductase</keyword>
<dbReference type="PRINTS" id="PR00463">
    <property type="entry name" value="EP450I"/>
</dbReference>
<dbReference type="PANTHER" id="PTHR47950:SF48">
    <property type="entry name" value="CYTOCHROME P450 FAMILY PROTEIN, EXPRESSED"/>
    <property type="match status" value="1"/>
</dbReference>
<organism evidence="7 8">
    <name type="scientific">Linum tenue</name>
    <dbReference type="NCBI Taxonomy" id="586396"/>
    <lineage>
        <taxon>Eukaryota</taxon>
        <taxon>Viridiplantae</taxon>
        <taxon>Streptophyta</taxon>
        <taxon>Embryophyta</taxon>
        <taxon>Tracheophyta</taxon>
        <taxon>Spermatophyta</taxon>
        <taxon>Magnoliopsida</taxon>
        <taxon>eudicotyledons</taxon>
        <taxon>Gunneridae</taxon>
        <taxon>Pentapetalae</taxon>
        <taxon>rosids</taxon>
        <taxon>fabids</taxon>
        <taxon>Malpighiales</taxon>
        <taxon>Linaceae</taxon>
        <taxon>Linum</taxon>
    </lineage>
</organism>
<keyword evidence="4 5" id="KW-0408">Iron</keyword>
<evidence type="ECO:0000256" key="4">
    <source>
        <dbReference type="ARBA" id="ARBA00023004"/>
    </source>
</evidence>
<evidence type="ECO:0000256" key="6">
    <source>
        <dbReference type="RuleBase" id="RU000461"/>
    </source>
</evidence>
<keyword evidence="6" id="KW-0503">Monooxygenase</keyword>
<name>A0AAV0JLL9_9ROSI</name>
<evidence type="ECO:0000313" key="8">
    <source>
        <dbReference type="Proteomes" id="UP001154282"/>
    </source>
</evidence>
<dbReference type="InterPro" id="IPR036396">
    <property type="entry name" value="Cyt_P450_sf"/>
</dbReference>
<sequence>MDFFFFFLVNCLLCLFSFTFLGFLARKAANNQTPAAKLPPGPARLPIIGNIHNLGLNPHKSLADLAKVHGPLMSLKLGQVTTIVASSPAVAKEILQKHDKLLSDRHITLAMEAGDIHKFGLPLLPVDSKWRNLRKVCNSYVFTPRKLDSNQDLRREKITELLEGVRRNEKVAVDVGKVAFRATLNALSATILSMDLADEATSEAARQFKELASGMTHEAGTPNLGDFFPFLAKFDLQGIQRRIRVHMEKALNLFEWLIDQRLRERKSESYVSANDVLDTLLAINDDAENREELGLTYQDLFVAGTDTTATTLEWAMAELLRNPKALTKLKEELDQTIGKENHLNESDIPRLPYLQAVIKEIFRLHPPLPLLLPHKAGVDVEIDGFTVPKGAQILVNLWAIGRDPMIWDDPNSFTPERFLGSEVDARGNHFELITFGAGRRICPGMSLAYRMLHMMLGSLVHWFDWKLPSGVKPEQLNMKEKFGVTLQKAKPLLAIPTLR</sequence>
<dbReference type="PROSITE" id="PS00086">
    <property type="entry name" value="CYTOCHROME_P450"/>
    <property type="match status" value="1"/>
</dbReference>
<dbReference type="GO" id="GO:0020037">
    <property type="term" value="F:heme binding"/>
    <property type="evidence" value="ECO:0007669"/>
    <property type="project" value="InterPro"/>
</dbReference>
<dbReference type="InterPro" id="IPR001128">
    <property type="entry name" value="Cyt_P450"/>
</dbReference>
<dbReference type="SUPFAM" id="SSF48264">
    <property type="entry name" value="Cytochrome P450"/>
    <property type="match status" value="1"/>
</dbReference>
<protein>
    <recommendedName>
        <fullName evidence="9">Cytochrome P450</fullName>
    </recommendedName>
</protein>
<dbReference type="PANTHER" id="PTHR47950">
    <property type="entry name" value="CYTOCHROME P450, FAMILY 76, SUBFAMILY C, POLYPEPTIDE 5-RELATED"/>
    <property type="match status" value="1"/>
</dbReference>
<dbReference type="GO" id="GO:0016705">
    <property type="term" value="F:oxidoreductase activity, acting on paired donors, with incorporation or reduction of molecular oxygen"/>
    <property type="evidence" value="ECO:0007669"/>
    <property type="project" value="InterPro"/>
</dbReference>
<keyword evidence="5 6" id="KW-0349">Heme</keyword>
<dbReference type="AlphaFoldDB" id="A0AAV0JLL9"/>
<evidence type="ECO:0000256" key="5">
    <source>
        <dbReference type="PIRSR" id="PIRSR602401-1"/>
    </source>
</evidence>
<proteinExistence type="inferred from homology"/>
<dbReference type="GO" id="GO:0005506">
    <property type="term" value="F:iron ion binding"/>
    <property type="evidence" value="ECO:0007669"/>
    <property type="project" value="InterPro"/>
</dbReference>
<dbReference type="CDD" id="cd11073">
    <property type="entry name" value="CYP76-like"/>
    <property type="match status" value="1"/>
</dbReference>
<comment type="cofactor">
    <cofactor evidence="5">
        <name>heme</name>
        <dbReference type="ChEBI" id="CHEBI:30413"/>
    </cofactor>
</comment>
<keyword evidence="8" id="KW-1185">Reference proteome</keyword>
<evidence type="ECO:0000313" key="7">
    <source>
        <dbReference type="EMBL" id="CAI0409768.1"/>
    </source>
</evidence>
<comment type="similarity">
    <text evidence="1 6">Belongs to the cytochrome P450 family.</text>
</comment>
<dbReference type="Proteomes" id="UP001154282">
    <property type="component" value="Unassembled WGS sequence"/>
</dbReference>
<reference evidence="7" key="1">
    <citation type="submission" date="2022-08" db="EMBL/GenBank/DDBJ databases">
        <authorList>
            <person name="Gutierrez-Valencia J."/>
        </authorList>
    </citation>
    <scope>NUCLEOTIDE SEQUENCE</scope>
</reference>
<dbReference type="InterPro" id="IPR017972">
    <property type="entry name" value="Cyt_P450_CS"/>
</dbReference>
<dbReference type="FunFam" id="1.10.630.10:FF:000007">
    <property type="entry name" value="Cytochrome P450 76C4"/>
    <property type="match status" value="1"/>
</dbReference>